<name>A0A443KN42_9RHOB</name>
<proteinExistence type="predicted"/>
<dbReference type="AlphaFoldDB" id="A0A443KN42"/>
<evidence type="ECO:0000313" key="2">
    <source>
        <dbReference type="Proteomes" id="UP000284451"/>
    </source>
</evidence>
<organism evidence="1 2">
    <name type="scientific">Paenirhodobacter populi</name>
    <dbReference type="NCBI Taxonomy" id="2306993"/>
    <lineage>
        <taxon>Bacteria</taxon>
        <taxon>Pseudomonadati</taxon>
        <taxon>Pseudomonadota</taxon>
        <taxon>Alphaproteobacteria</taxon>
        <taxon>Rhodobacterales</taxon>
        <taxon>Rhodobacter group</taxon>
        <taxon>Paenirhodobacter</taxon>
    </lineage>
</organism>
<sequence>MRRIAQGDGTVTTGYQSVRVTNNAVTDSDAGPGGAYAGQLSVFQPTLITVGGKAVFGTDYMDYDRYFSDAIHYAGLGQDTYVFGGGDPSGGLAAAVNDVIAA</sequence>
<protein>
    <submittedName>
        <fullName evidence="1">Uncharacterized protein</fullName>
    </submittedName>
</protein>
<dbReference type="Proteomes" id="UP000284451">
    <property type="component" value="Unassembled WGS sequence"/>
</dbReference>
<gene>
    <name evidence="1" type="ORF">D2T29_04875</name>
</gene>
<comment type="caution">
    <text evidence="1">The sequence shown here is derived from an EMBL/GenBank/DDBJ whole genome shotgun (WGS) entry which is preliminary data.</text>
</comment>
<reference evidence="1 2" key="1">
    <citation type="submission" date="2019-01" db="EMBL/GenBank/DDBJ databases">
        <title>Sinorhodobacter populi sp. nov. isolated from the symptomatic bark tissue of Populus euramericana canker.</title>
        <authorList>
            <person name="Xu G."/>
        </authorList>
    </citation>
    <scope>NUCLEOTIDE SEQUENCE [LARGE SCALE GENOMIC DNA]</scope>
    <source>
        <strain evidence="1 2">07D10-4-3</strain>
    </source>
</reference>
<evidence type="ECO:0000313" key="1">
    <source>
        <dbReference type="EMBL" id="RWR34233.1"/>
    </source>
</evidence>
<dbReference type="EMBL" id="SAUY01000003">
    <property type="protein sequence ID" value="RWR34233.1"/>
    <property type="molecule type" value="Genomic_DNA"/>
</dbReference>
<accession>A0A443KN42</accession>
<reference evidence="1 2" key="2">
    <citation type="submission" date="2019-01" db="EMBL/GenBank/DDBJ databases">
        <authorList>
            <person name="Li Y."/>
        </authorList>
    </citation>
    <scope>NUCLEOTIDE SEQUENCE [LARGE SCALE GENOMIC DNA]</scope>
    <source>
        <strain evidence="1 2">07D10-4-3</strain>
    </source>
</reference>